<accession>A0ABY4IMB4</accession>
<protein>
    <submittedName>
        <fullName evidence="1">FMN-binding negative transcriptional regulator</fullName>
    </submittedName>
</protein>
<dbReference type="InterPro" id="IPR012349">
    <property type="entry name" value="Split_barrel_FMN-bd"/>
</dbReference>
<evidence type="ECO:0000313" key="1">
    <source>
        <dbReference type="EMBL" id="UPL13935.1"/>
    </source>
</evidence>
<gene>
    <name evidence="1" type="ORF">KV396_05345</name>
</gene>
<organism evidence="1 2">
    <name type="scientific">Microbacterium galbinum</name>
    <dbReference type="NCBI Taxonomy" id="2851646"/>
    <lineage>
        <taxon>Bacteria</taxon>
        <taxon>Bacillati</taxon>
        <taxon>Actinomycetota</taxon>
        <taxon>Actinomycetes</taxon>
        <taxon>Micrococcales</taxon>
        <taxon>Microbacteriaceae</taxon>
        <taxon>Microbacterium</taxon>
    </lineage>
</organism>
<name>A0ABY4IMB4_9MICO</name>
<sequence length="217" mass="24345">MRHNPDYALDDVETVRALVRENPWATIVSHVPGEGLVASHYPVLLEEDAEGISIVSHVGRPDERLHQLGRHETMVIVYGPQGYVSPSWYGTSPAVPTWDFAVAHLFGTPEILSDDENLAVLDRLVSWFESPLPDPYLMHRTLENTAYAERIVHGTVGFRLRATRIEAKEKMHQDKSPEVIARVVEALRNPGPYENPKLADRIADVNRDVLDGKEVTA</sequence>
<dbReference type="EMBL" id="CP078077">
    <property type="protein sequence ID" value="UPL13935.1"/>
    <property type="molecule type" value="Genomic_DNA"/>
</dbReference>
<dbReference type="PIRSF" id="PIRSF010372">
    <property type="entry name" value="PaiB"/>
    <property type="match status" value="1"/>
</dbReference>
<dbReference type="Pfam" id="PF04299">
    <property type="entry name" value="FMN_bind_2"/>
    <property type="match status" value="1"/>
</dbReference>
<reference evidence="1 2" key="1">
    <citation type="submission" date="2021-06" db="EMBL/GenBank/DDBJ databases">
        <title>Genome-based taxonomic framework of Microbacterium strains isolated from marine environment, the description of four new species and reclassification of four preexisting species.</title>
        <authorList>
            <person name="Lee S.D."/>
            <person name="Kim S.-M."/>
            <person name="Byeon Y.-S."/>
            <person name="Yang H.L."/>
            <person name="Kim I.S."/>
        </authorList>
    </citation>
    <scope>NUCLEOTIDE SEQUENCE [LARGE SCALE GENOMIC DNA]</scope>
    <source>
        <strain evidence="1 2">SSW1-36</strain>
    </source>
</reference>
<dbReference type="PANTHER" id="PTHR35802:SF1">
    <property type="entry name" value="PROTEASE SYNTHASE AND SPORULATION PROTEIN PAI 2"/>
    <property type="match status" value="1"/>
</dbReference>
<keyword evidence="2" id="KW-1185">Reference proteome</keyword>
<evidence type="ECO:0000313" key="2">
    <source>
        <dbReference type="Proteomes" id="UP000831963"/>
    </source>
</evidence>
<dbReference type="Proteomes" id="UP000831963">
    <property type="component" value="Chromosome"/>
</dbReference>
<proteinExistence type="predicted"/>
<dbReference type="Gene3D" id="2.30.110.10">
    <property type="entry name" value="Electron Transport, Fmn-binding Protein, Chain A"/>
    <property type="match status" value="1"/>
</dbReference>
<dbReference type="SUPFAM" id="SSF50475">
    <property type="entry name" value="FMN-binding split barrel"/>
    <property type="match status" value="1"/>
</dbReference>
<dbReference type="RefSeq" id="WP_247624282.1">
    <property type="nucleotide sequence ID" value="NZ_CP078077.1"/>
</dbReference>
<dbReference type="InterPro" id="IPR007396">
    <property type="entry name" value="TR_PAI2-type"/>
</dbReference>
<dbReference type="PANTHER" id="PTHR35802">
    <property type="entry name" value="PROTEASE SYNTHASE AND SPORULATION PROTEIN PAI 2"/>
    <property type="match status" value="1"/>
</dbReference>